<evidence type="ECO:0000259" key="10">
    <source>
        <dbReference type="Pfam" id="PF12265"/>
    </source>
</evidence>
<evidence type="ECO:0000256" key="3">
    <source>
        <dbReference type="ARBA" id="ARBA00022574"/>
    </source>
</evidence>
<dbReference type="Gene3D" id="2.130.10.10">
    <property type="entry name" value="YVTN repeat-like/Quinoprotein amine dehydrogenase"/>
    <property type="match status" value="1"/>
</dbReference>
<dbReference type="GO" id="GO:0005634">
    <property type="term" value="C:nucleus"/>
    <property type="evidence" value="ECO:0007669"/>
    <property type="project" value="UniProtKB-SubCell"/>
</dbReference>
<keyword evidence="5" id="KW-0156">Chromatin regulator</keyword>
<evidence type="ECO:0000313" key="12">
    <source>
        <dbReference type="Proteomes" id="UP000028924"/>
    </source>
</evidence>
<keyword evidence="9" id="KW-1133">Transmembrane helix</keyword>
<feature type="region of interest" description="Disordered" evidence="8">
    <location>
        <begin position="144"/>
        <end position="165"/>
    </location>
</feature>
<organism evidence="11 12">
    <name type="scientific">Auxenochlorella protothecoides</name>
    <name type="common">Green microalga</name>
    <name type="synonym">Chlorella protothecoides</name>
    <dbReference type="NCBI Taxonomy" id="3075"/>
    <lineage>
        <taxon>Eukaryota</taxon>
        <taxon>Viridiplantae</taxon>
        <taxon>Chlorophyta</taxon>
        <taxon>core chlorophytes</taxon>
        <taxon>Trebouxiophyceae</taxon>
        <taxon>Chlorellales</taxon>
        <taxon>Chlorellaceae</taxon>
        <taxon>Auxenochlorella</taxon>
    </lineage>
</organism>
<feature type="transmembrane region" description="Helical" evidence="9">
    <location>
        <begin position="472"/>
        <end position="489"/>
    </location>
</feature>
<keyword evidence="9" id="KW-0472">Membrane</keyword>
<accession>A0A087ST08</accession>
<feature type="transmembrane region" description="Helical" evidence="9">
    <location>
        <begin position="563"/>
        <end position="585"/>
    </location>
</feature>
<evidence type="ECO:0000313" key="11">
    <source>
        <dbReference type="EMBL" id="KFM28862.1"/>
    </source>
</evidence>
<evidence type="ECO:0000256" key="4">
    <source>
        <dbReference type="ARBA" id="ARBA00022737"/>
    </source>
</evidence>
<feature type="domain" description="Histone-binding protein RBBP4-like N-terminal" evidence="10">
    <location>
        <begin position="9"/>
        <end position="73"/>
    </location>
</feature>
<dbReference type="InterPro" id="IPR008537">
    <property type="entry name" value="DUF819"/>
</dbReference>
<dbReference type="AlphaFoldDB" id="A0A087ST08"/>
<dbReference type="STRING" id="3075.A0A087ST08"/>
<dbReference type="PROSITE" id="PS50294">
    <property type="entry name" value="WD_REPEATS_REGION"/>
    <property type="match status" value="1"/>
</dbReference>
<dbReference type="Pfam" id="PF05684">
    <property type="entry name" value="DUF819"/>
    <property type="match status" value="2"/>
</dbReference>
<dbReference type="PROSITE" id="PS00678">
    <property type="entry name" value="WD_REPEATS_1"/>
    <property type="match status" value="3"/>
</dbReference>
<sequence length="726" mass="74468">MEHHGVNKEQYLAWKKLIPYLYDWFANHNLTWPSLSCRWGPVLDESPLSRRQQLYLSEQTDGSVPNKLLVVTAEVARPRVAAAEHITGWTEHAKSPHISHPSAVIYHPGEVNRLRELPSHPHLVATHTDSPLVFLWDVASQPRRSSAEPAGAGPPPPSLPDLTLSGHAADAPFALAASSAAPRLASGGKDAQVLVWDLGGAACLRGAGGPGADPGAASSAPPALAPTLRLLGSTDTVEDVAWLPGSDALLASVGDDRSLRGWDCRAGGAAYVVAAAHSAHDIHALDWSGGRPELVATGAADGSVRVWDVRRLSAGAPLLHLAHHAAAAACLEWSPAAAGALASGGEDGLLCLWDVEASGQAGAGEHQDAKRPRSAVPPQLVFQHAGHRSPVVDFQWNPADPWTLLSVSDDVGEQSGGGTLQLWRVSDLITRPEEEVLAELEYHRSAVLGVDGGKAVARTLGLLPDASPVYDAVWGLAMPMATALVLMEADMTRLFRAARDTLLAFLVASAATMLATLLAFALWQRCMGPHGASLASALCASYIGGSINFAATAAALQIPTGPALGAAMAADNVAMAGYIAALMAVPVPRRGRSLEVGAAGGPGLHGSSVLGDGTGPADVDVRHPGPASTPLSAASSLALAATAQLGLQLGITLLAATALRLPRRETLVAANAAVGGPGTAAAMAAARGWHDLVEPGVLAGTLGYAVGTAAGIAVSGVLRRGAALLA</sequence>
<feature type="transmembrane region" description="Helical" evidence="9">
    <location>
        <begin position="535"/>
        <end position="556"/>
    </location>
</feature>
<dbReference type="Pfam" id="PF12265">
    <property type="entry name" value="CAF1C_H4-bd"/>
    <property type="match status" value="1"/>
</dbReference>
<dbReference type="PRINTS" id="PR00320">
    <property type="entry name" value="GPROTEINBRPT"/>
</dbReference>
<dbReference type="PANTHER" id="PTHR22850">
    <property type="entry name" value="WD40 REPEAT FAMILY"/>
    <property type="match status" value="1"/>
</dbReference>
<dbReference type="SMART" id="SM00320">
    <property type="entry name" value="WD40"/>
    <property type="match status" value="6"/>
</dbReference>
<evidence type="ECO:0000256" key="1">
    <source>
        <dbReference type="ARBA" id="ARBA00004123"/>
    </source>
</evidence>
<feature type="transmembrane region" description="Helical" evidence="9">
    <location>
        <begin position="501"/>
        <end position="523"/>
    </location>
</feature>
<dbReference type="eggNOG" id="KOG0264">
    <property type="taxonomic scope" value="Eukaryota"/>
</dbReference>
<reference evidence="11 12" key="1">
    <citation type="journal article" date="2014" name="BMC Genomics">
        <title>Oil accumulation mechanisms of the oleaginous microalga Chlorella protothecoides revealed through its genome, transcriptomes, and proteomes.</title>
        <authorList>
            <person name="Gao C."/>
            <person name="Wang Y."/>
            <person name="Shen Y."/>
            <person name="Yan D."/>
            <person name="He X."/>
            <person name="Dai J."/>
            <person name="Wu Q."/>
        </authorList>
    </citation>
    <scope>NUCLEOTIDE SEQUENCE [LARGE SCALE GENOMIC DNA]</scope>
    <source>
        <strain evidence="11 12">0710</strain>
    </source>
</reference>
<evidence type="ECO:0000256" key="7">
    <source>
        <dbReference type="PROSITE-ProRule" id="PRU00221"/>
    </source>
</evidence>
<dbReference type="Pfam" id="PF00400">
    <property type="entry name" value="WD40"/>
    <property type="match status" value="4"/>
</dbReference>
<dbReference type="GO" id="GO:0006325">
    <property type="term" value="P:chromatin organization"/>
    <property type="evidence" value="ECO:0007669"/>
    <property type="project" value="UniProtKB-KW"/>
</dbReference>
<feature type="transmembrane region" description="Helical" evidence="9">
    <location>
        <begin position="637"/>
        <end position="659"/>
    </location>
</feature>
<keyword evidence="3 7" id="KW-0853">WD repeat</keyword>
<dbReference type="RefSeq" id="XP_011401911.1">
    <property type="nucleotide sequence ID" value="XM_011403609.1"/>
</dbReference>
<proteinExistence type="inferred from homology"/>
<feature type="repeat" description="WD" evidence="7">
    <location>
        <begin position="294"/>
        <end position="310"/>
    </location>
</feature>
<dbReference type="EMBL" id="KL662183">
    <property type="protein sequence ID" value="KFM28862.1"/>
    <property type="molecule type" value="Genomic_DNA"/>
</dbReference>
<feature type="transmembrane region" description="Helical" evidence="9">
    <location>
        <begin position="666"/>
        <end position="685"/>
    </location>
</feature>
<protein>
    <submittedName>
        <fullName evidence="11">WD-40 repeat-containing protein MSI4</fullName>
    </submittedName>
</protein>
<dbReference type="InterPro" id="IPR001680">
    <property type="entry name" value="WD40_rpt"/>
</dbReference>
<dbReference type="Proteomes" id="UP000028924">
    <property type="component" value="Unassembled WGS sequence"/>
</dbReference>
<comment type="similarity">
    <text evidence="2">Belongs to the WD repeat RBAP46/RBAP48/MSI1 family.</text>
</comment>
<evidence type="ECO:0000256" key="9">
    <source>
        <dbReference type="SAM" id="Phobius"/>
    </source>
</evidence>
<keyword evidence="12" id="KW-1185">Reference proteome</keyword>
<dbReference type="InterPro" id="IPR050459">
    <property type="entry name" value="WD_repeat_RBAP46/RBAP48/MSI1"/>
</dbReference>
<dbReference type="PROSITE" id="PS50082">
    <property type="entry name" value="WD_REPEATS_2"/>
    <property type="match status" value="3"/>
</dbReference>
<keyword evidence="4" id="KW-0677">Repeat</keyword>
<feature type="transmembrane region" description="Helical" evidence="9">
    <location>
        <begin position="697"/>
        <end position="718"/>
    </location>
</feature>
<dbReference type="InterPro" id="IPR015943">
    <property type="entry name" value="WD40/YVTN_repeat-like_dom_sf"/>
</dbReference>
<evidence type="ECO:0000256" key="2">
    <source>
        <dbReference type="ARBA" id="ARBA00009341"/>
    </source>
</evidence>
<gene>
    <name evidence="11" type="ORF">F751_4337</name>
</gene>
<comment type="subcellular location">
    <subcellularLocation>
        <location evidence="1">Nucleus</location>
    </subcellularLocation>
</comment>
<evidence type="ECO:0000256" key="8">
    <source>
        <dbReference type="SAM" id="MobiDB-lite"/>
    </source>
</evidence>
<keyword evidence="6" id="KW-0539">Nucleus</keyword>
<feature type="repeat" description="WD" evidence="7">
    <location>
        <begin position="230"/>
        <end position="272"/>
    </location>
</feature>
<keyword evidence="9" id="KW-0812">Transmembrane</keyword>
<dbReference type="OrthoDB" id="427795at2759"/>
<dbReference type="KEGG" id="apro:F751_4337"/>
<dbReference type="InterPro" id="IPR022052">
    <property type="entry name" value="Histone-bd_RBBP4-like_N"/>
</dbReference>
<dbReference type="InterPro" id="IPR036322">
    <property type="entry name" value="WD40_repeat_dom_sf"/>
</dbReference>
<feature type="repeat" description="WD" evidence="7">
    <location>
        <begin position="321"/>
        <end position="363"/>
    </location>
</feature>
<name>A0A087ST08_AUXPR</name>
<dbReference type="InterPro" id="IPR020472">
    <property type="entry name" value="WD40_PAC1"/>
</dbReference>
<dbReference type="SUPFAM" id="SSF50978">
    <property type="entry name" value="WD40 repeat-like"/>
    <property type="match status" value="1"/>
</dbReference>
<dbReference type="GeneID" id="23615728"/>
<evidence type="ECO:0000256" key="5">
    <source>
        <dbReference type="ARBA" id="ARBA00022853"/>
    </source>
</evidence>
<dbReference type="InterPro" id="IPR019775">
    <property type="entry name" value="WD40_repeat_CS"/>
</dbReference>
<evidence type="ECO:0000256" key="6">
    <source>
        <dbReference type="ARBA" id="ARBA00023242"/>
    </source>
</evidence>